<dbReference type="SUPFAM" id="SSF51306">
    <property type="entry name" value="LexA/Signal peptidase"/>
    <property type="match status" value="1"/>
</dbReference>
<proteinExistence type="predicted"/>
<dbReference type="SMART" id="SM00530">
    <property type="entry name" value="HTH_XRE"/>
    <property type="match status" value="1"/>
</dbReference>
<dbReference type="Pfam" id="PF01381">
    <property type="entry name" value="HTH_3"/>
    <property type="match status" value="1"/>
</dbReference>
<evidence type="ECO:0000256" key="3">
    <source>
        <dbReference type="ARBA" id="ARBA00023163"/>
    </source>
</evidence>
<dbReference type="InterPro" id="IPR039418">
    <property type="entry name" value="LexA-like"/>
</dbReference>
<dbReference type="SUPFAM" id="SSF47413">
    <property type="entry name" value="lambda repressor-like DNA-binding domains"/>
    <property type="match status" value="1"/>
</dbReference>
<dbReference type="InterPro" id="IPR036286">
    <property type="entry name" value="LexA/Signal_pep-like_sf"/>
</dbReference>
<dbReference type="PANTHER" id="PTHR40661:SF2">
    <property type="entry name" value="HTH-TYPE TRANSCRIPTIONAL REGULATOR PRTR"/>
    <property type="match status" value="1"/>
</dbReference>
<keyword evidence="2" id="KW-0238">DNA-binding</keyword>
<dbReference type="PANTHER" id="PTHR40661">
    <property type="match status" value="1"/>
</dbReference>
<evidence type="ECO:0000256" key="1">
    <source>
        <dbReference type="ARBA" id="ARBA00023015"/>
    </source>
</evidence>
<dbReference type="CDD" id="cd00093">
    <property type="entry name" value="HTH_XRE"/>
    <property type="match status" value="1"/>
</dbReference>
<dbReference type="InterPro" id="IPR010982">
    <property type="entry name" value="Lambda_DNA-bd_dom_sf"/>
</dbReference>
<dbReference type="PROSITE" id="PS50943">
    <property type="entry name" value="HTH_CROC1"/>
    <property type="match status" value="1"/>
</dbReference>
<dbReference type="Gene3D" id="2.10.109.10">
    <property type="entry name" value="Umud Fragment, subunit A"/>
    <property type="match status" value="1"/>
</dbReference>
<evidence type="ECO:0000313" key="6">
    <source>
        <dbReference type="Proteomes" id="UP000829542"/>
    </source>
</evidence>
<dbReference type="Proteomes" id="UP000829542">
    <property type="component" value="Chromosome"/>
</dbReference>
<name>A0ABY3WZ65_9GAMM</name>
<sequence length="236" mass="26228">MLKDRFKEIRLERGLSQQEIADKAGVSQSTIMFLESGRNQSSRRIVEIAKVLGVNSEWLVTGKGEKYSSVNTSIQENKDLPPELDGLIGIDPWDDNTPLHPHEVEIPYLKDVHLSAGNGCFALEDYSGLKLRFSKYTLKNKGVDPENAICVTASGDSMEPVIPSGCTVAVDTGNKNIKDGQIYAINNDGLLQIKMLKWISGSQVSIESYNPSYQPTKMNVNEFNVIGRVFWYSVLL</sequence>
<keyword evidence="3" id="KW-0804">Transcription</keyword>
<organism evidence="5 6">
    <name type="scientific">Ignatzschineria rhizosphaerae</name>
    <dbReference type="NCBI Taxonomy" id="2923279"/>
    <lineage>
        <taxon>Bacteria</taxon>
        <taxon>Pseudomonadati</taxon>
        <taxon>Pseudomonadota</taxon>
        <taxon>Gammaproteobacteria</taxon>
        <taxon>Cardiobacteriales</taxon>
        <taxon>Ignatzschineriaceae</taxon>
        <taxon>Ignatzschineria</taxon>
    </lineage>
</organism>
<evidence type="ECO:0000259" key="4">
    <source>
        <dbReference type="PROSITE" id="PS50943"/>
    </source>
</evidence>
<dbReference type="Gene3D" id="1.10.260.40">
    <property type="entry name" value="lambda repressor-like DNA-binding domains"/>
    <property type="match status" value="1"/>
</dbReference>
<evidence type="ECO:0000256" key="2">
    <source>
        <dbReference type="ARBA" id="ARBA00023125"/>
    </source>
</evidence>
<evidence type="ECO:0000313" key="5">
    <source>
        <dbReference type="EMBL" id="UNM95918.1"/>
    </source>
</evidence>
<reference evidence="5 6" key="1">
    <citation type="submission" date="2022-03" db="EMBL/GenBank/DDBJ databases">
        <title>Ignatzschineria rhizosphaerae HR5S32.</title>
        <authorList>
            <person name="Sun J.Q."/>
            <person name="Feng J.Y."/>
        </authorList>
    </citation>
    <scope>NUCLEOTIDE SEQUENCE [LARGE SCALE GENOMIC DNA]</scope>
    <source>
        <strain evidence="5 6">HR5S32</strain>
    </source>
</reference>
<dbReference type="InterPro" id="IPR001387">
    <property type="entry name" value="Cro/C1-type_HTH"/>
</dbReference>
<gene>
    <name evidence="5" type="ORF">MMG00_12055</name>
</gene>
<dbReference type="InterPro" id="IPR015927">
    <property type="entry name" value="Peptidase_S24_S26A/B/C"/>
</dbReference>
<dbReference type="CDD" id="cd06529">
    <property type="entry name" value="S24_LexA-like"/>
    <property type="match status" value="1"/>
</dbReference>
<feature type="domain" description="HTH cro/C1-type" evidence="4">
    <location>
        <begin position="6"/>
        <end position="59"/>
    </location>
</feature>
<accession>A0ABY3WZ65</accession>
<protein>
    <submittedName>
        <fullName evidence="5">Helix-turn-helix transcriptional regulator</fullName>
    </submittedName>
</protein>
<dbReference type="EMBL" id="CP093379">
    <property type="protein sequence ID" value="UNM95918.1"/>
    <property type="molecule type" value="Genomic_DNA"/>
</dbReference>
<keyword evidence="6" id="KW-1185">Reference proteome</keyword>
<dbReference type="Pfam" id="PF00717">
    <property type="entry name" value="Peptidase_S24"/>
    <property type="match status" value="1"/>
</dbReference>
<keyword evidence="1" id="KW-0805">Transcription regulation</keyword>
<dbReference type="RefSeq" id="WP_242148674.1">
    <property type="nucleotide sequence ID" value="NZ_CP093379.1"/>
</dbReference>